<gene>
    <name evidence="2" type="ORF">AVDCRST_MAG41-1635</name>
</gene>
<dbReference type="AlphaFoldDB" id="A0A6J4I870"/>
<sequence length="149" mass="16308">MGPLSGVELMLGIGKLTLAASIPLVLIWLLFNGDRVGRGVLAVLRRVGLVRPEPEPQPVRVPLERIAADLCRLATAMRDAPRGVSRVRHTGTLLAYDDRLAAAALALDVRHALDELPLGMDRDLERLRVEVELRAAGLVFGPRKRQDMP</sequence>
<evidence type="ECO:0000313" key="2">
    <source>
        <dbReference type="EMBL" id="CAA9245106.1"/>
    </source>
</evidence>
<protein>
    <submittedName>
        <fullName evidence="2">Uncharacterized protein</fullName>
    </submittedName>
</protein>
<name>A0A6J4I870_9ACTN</name>
<keyword evidence="1" id="KW-0472">Membrane</keyword>
<keyword evidence="1" id="KW-0812">Transmembrane</keyword>
<keyword evidence="1" id="KW-1133">Transmembrane helix</keyword>
<organism evidence="2">
    <name type="scientific">uncultured Mycobacteriales bacterium</name>
    <dbReference type="NCBI Taxonomy" id="581187"/>
    <lineage>
        <taxon>Bacteria</taxon>
        <taxon>Bacillati</taxon>
        <taxon>Actinomycetota</taxon>
        <taxon>Actinomycetes</taxon>
        <taxon>Mycobacteriales</taxon>
        <taxon>environmental samples</taxon>
    </lineage>
</organism>
<accession>A0A6J4I870</accession>
<feature type="transmembrane region" description="Helical" evidence="1">
    <location>
        <begin position="12"/>
        <end position="31"/>
    </location>
</feature>
<proteinExistence type="predicted"/>
<dbReference type="EMBL" id="CADCTP010000150">
    <property type="protein sequence ID" value="CAA9245106.1"/>
    <property type="molecule type" value="Genomic_DNA"/>
</dbReference>
<evidence type="ECO:0000256" key="1">
    <source>
        <dbReference type="SAM" id="Phobius"/>
    </source>
</evidence>
<reference evidence="2" key="1">
    <citation type="submission" date="2020-02" db="EMBL/GenBank/DDBJ databases">
        <authorList>
            <person name="Meier V. D."/>
        </authorList>
    </citation>
    <scope>NUCLEOTIDE SEQUENCE</scope>
    <source>
        <strain evidence="2">AVDCRST_MAG41</strain>
    </source>
</reference>